<protein>
    <submittedName>
        <fullName evidence="2">Transposase</fullName>
    </submittedName>
</protein>
<reference evidence="2 3" key="1">
    <citation type="submission" date="2023-05" db="EMBL/GenBank/DDBJ databases">
        <title>Novel species of genus Flectobacillus isolated from stream in China.</title>
        <authorList>
            <person name="Lu H."/>
        </authorList>
    </citation>
    <scope>NUCLEOTIDE SEQUENCE [LARGE SCALE GENOMIC DNA]</scope>
    <source>
        <strain evidence="2 3">KCTC 42575</strain>
    </source>
</reference>
<feature type="coiled-coil region" evidence="1">
    <location>
        <begin position="49"/>
        <end position="76"/>
    </location>
</feature>
<dbReference type="SUPFAM" id="SSF46689">
    <property type="entry name" value="Homeodomain-like"/>
    <property type="match status" value="1"/>
</dbReference>
<dbReference type="EMBL" id="JASHIF010000036">
    <property type="protein sequence ID" value="MDI9862648.1"/>
    <property type="molecule type" value="Genomic_DNA"/>
</dbReference>
<proteinExistence type="predicted"/>
<evidence type="ECO:0000313" key="2">
    <source>
        <dbReference type="EMBL" id="MDI9862648.1"/>
    </source>
</evidence>
<accession>A0ABT6YHS4</accession>
<name>A0ABT6YHS4_9BACT</name>
<dbReference type="Gene3D" id="1.10.10.60">
    <property type="entry name" value="Homeodomain-like"/>
    <property type="match status" value="1"/>
</dbReference>
<dbReference type="InterPro" id="IPR009057">
    <property type="entry name" value="Homeodomain-like_sf"/>
</dbReference>
<dbReference type="PANTHER" id="PTHR33609">
    <property type="entry name" value="LOW CALCIUM RESPONSE LOCUS PROTEIN S"/>
    <property type="match status" value="1"/>
</dbReference>
<comment type="caution">
    <text evidence="2">The sequence shown here is derived from an EMBL/GenBank/DDBJ whole genome shotgun (WGS) entry which is preliminary data.</text>
</comment>
<keyword evidence="3" id="KW-1185">Reference proteome</keyword>
<dbReference type="InterPro" id="IPR052546">
    <property type="entry name" value="Transposase_8_domain"/>
</dbReference>
<sequence length="88" mass="10315">MKSSKFSPTEIAKILKEFESGKSLDTIVREYGVSKVTFYKWRQRYGGMEASELKKVKQLEEENAKLKRMYAELALELDMAKYVIEKKL</sequence>
<gene>
    <name evidence="2" type="ORF">QM524_25715</name>
</gene>
<keyword evidence="1" id="KW-0175">Coiled coil</keyword>
<dbReference type="InterPro" id="IPR002514">
    <property type="entry name" value="Transposase_8"/>
</dbReference>
<dbReference type="PANTHER" id="PTHR33609:SF1">
    <property type="entry name" value="TRANSPOSASE"/>
    <property type="match status" value="1"/>
</dbReference>
<evidence type="ECO:0000313" key="3">
    <source>
        <dbReference type="Proteomes" id="UP001236507"/>
    </source>
</evidence>
<dbReference type="Proteomes" id="UP001236507">
    <property type="component" value="Unassembled WGS sequence"/>
</dbReference>
<evidence type="ECO:0000256" key="1">
    <source>
        <dbReference type="SAM" id="Coils"/>
    </source>
</evidence>
<organism evidence="2 3">
    <name type="scientific">Flectobacillus roseus</name>
    <dbReference type="NCBI Taxonomy" id="502259"/>
    <lineage>
        <taxon>Bacteria</taxon>
        <taxon>Pseudomonadati</taxon>
        <taxon>Bacteroidota</taxon>
        <taxon>Cytophagia</taxon>
        <taxon>Cytophagales</taxon>
        <taxon>Flectobacillaceae</taxon>
        <taxon>Flectobacillus</taxon>
    </lineage>
</organism>
<dbReference type="Pfam" id="PF01527">
    <property type="entry name" value="HTH_Tnp_1"/>
    <property type="match status" value="1"/>
</dbReference>